<sequence>MYVERIVVRLRHWLIFFCDFNSLIACNLLATVFFAMTYLLLMVLIHMQVGSALSDPYLSFAAALNGLAGPLHGLANQVCSVWRTRSYLVQSLLYASFYL</sequence>
<reference evidence="1" key="1">
    <citation type="submission" date="2015-12" db="EMBL/GenBank/DDBJ databases">
        <title>Update maize B73 reference genome by single molecule sequencing technologies.</title>
        <authorList>
            <consortium name="Maize Genome Sequencing Project"/>
            <person name="Ware D."/>
        </authorList>
    </citation>
    <scope>NUCLEOTIDE SEQUENCE</scope>
    <source>
        <tissue evidence="1">Seedling</tissue>
    </source>
</reference>
<organism evidence="1">
    <name type="scientific">Zea mays</name>
    <name type="common">Maize</name>
    <dbReference type="NCBI Taxonomy" id="4577"/>
    <lineage>
        <taxon>Eukaryota</taxon>
        <taxon>Viridiplantae</taxon>
        <taxon>Streptophyta</taxon>
        <taxon>Embryophyta</taxon>
        <taxon>Tracheophyta</taxon>
        <taxon>Spermatophyta</taxon>
        <taxon>Magnoliopsida</taxon>
        <taxon>Liliopsida</taxon>
        <taxon>Poales</taxon>
        <taxon>Poaceae</taxon>
        <taxon>PACMAD clade</taxon>
        <taxon>Panicoideae</taxon>
        <taxon>Andropogonodae</taxon>
        <taxon>Andropogoneae</taxon>
        <taxon>Tripsacinae</taxon>
        <taxon>Zea</taxon>
    </lineage>
</organism>
<evidence type="ECO:0000313" key="1">
    <source>
        <dbReference type="EMBL" id="AQK60123.1"/>
    </source>
</evidence>
<dbReference type="AlphaFoldDB" id="A0A1D6QRJ6"/>
<dbReference type="SUPFAM" id="SSF48256">
    <property type="entry name" value="Citrate synthase"/>
    <property type="match status" value="1"/>
</dbReference>
<dbReference type="InterPro" id="IPR002020">
    <property type="entry name" value="Citrate_synthase"/>
</dbReference>
<dbReference type="PANTHER" id="PTHR11739">
    <property type="entry name" value="CITRATE SYNTHASE"/>
    <property type="match status" value="1"/>
</dbReference>
<dbReference type="PANTHER" id="PTHR11739:SF8">
    <property type="entry name" value="CITRATE SYNTHASE, MITOCHONDRIAL"/>
    <property type="match status" value="1"/>
</dbReference>
<name>A0A1D6QRJ6_MAIZE</name>
<dbReference type="Gene3D" id="1.10.580.10">
    <property type="entry name" value="Citrate Synthase, domain 1"/>
    <property type="match status" value="1"/>
</dbReference>
<dbReference type="GO" id="GO:0046912">
    <property type="term" value="F:acyltransferase activity, acyl groups converted into alkyl on transfer"/>
    <property type="evidence" value="ECO:0007669"/>
    <property type="project" value="InterPro"/>
</dbReference>
<protein>
    <submittedName>
        <fullName evidence="1">Citrate synthase</fullName>
    </submittedName>
</protein>
<gene>
    <name evidence="1" type="ORF">ZEAMMB73_Zm00001d053685</name>
</gene>
<dbReference type="InterPro" id="IPR016142">
    <property type="entry name" value="Citrate_synth-like_lrg_a-sub"/>
</dbReference>
<accession>A0A1D6QRJ6</accession>
<dbReference type="EMBL" id="CM000780">
    <property type="protein sequence ID" value="AQK60123.1"/>
    <property type="molecule type" value="Genomic_DNA"/>
</dbReference>
<dbReference type="Pfam" id="PF00285">
    <property type="entry name" value="Citrate_synt"/>
    <property type="match status" value="1"/>
</dbReference>
<dbReference type="InterPro" id="IPR036969">
    <property type="entry name" value="Citrate_synthase_sf"/>
</dbReference>
<proteinExistence type="predicted"/>